<dbReference type="EMBL" id="SRIO01000003">
    <property type="protein sequence ID" value="TFZ83497.1"/>
    <property type="molecule type" value="Genomic_DNA"/>
</dbReference>
<organism evidence="10 11">
    <name type="scientific">Candidatus Macondimonas diazotrophica</name>
    <dbReference type="NCBI Taxonomy" id="2305248"/>
    <lineage>
        <taxon>Bacteria</taxon>
        <taxon>Pseudomonadati</taxon>
        <taxon>Pseudomonadota</taxon>
        <taxon>Gammaproteobacteria</taxon>
        <taxon>Chromatiales</taxon>
        <taxon>Ectothiorhodospiraceae</taxon>
        <taxon>Candidatus Macondimonas</taxon>
    </lineage>
</organism>
<keyword evidence="7 9" id="KW-0472">Membrane</keyword>
<comment type="subcellular location">
    <subcellularLocation>
        <location evidence="1">Cell inner membrane</location>
        <topology evidence="1">Multi-pass membrane protein</topology>
    </subcellularLocation>
</comment>
<feature type="transmembrane region" description="Helical" evidence="9">
    <location>
        <begin position="12"/>
        <end position="38"/>
    </location>
</feature>
<evidence type="ECO:0000256" key="5">
    <source>
        <dbReference type="ARBA" id="ARBA00022692"/>
    </source>
</evidence>
<evidence type="ECO:0000256" key="7">
    <source>
        <dbReference type="ARBA" id="ARBA00023136"/>
    </source>
</evidence>
<name>A0A4Z0FC34_9GAMM</name>
<gene>
    <name evidence="10" type="ORF">E4680_03040</name>
</gene>
<protein>
    <submittedName>
        <fullName evidence="10">YeeE/YedE family protein</fullName>
    </submittedName>
</protein>
<keyword evidence="11" id="KW-1185">Reference proteome</keyword>
<reference evidence="10 11" key="1">
    <citation type="journal article" date="2019" name="ISME J.">
        <title>Candidatus Macondimonas diazotrophica, a novel gammaproteobacterial genus dominating crude-oil-contaminated coastal sediments.</title>
        <authorList>
            <person name="Karthikeyan S."/>
            <person name="Konstantinidis K."/>
        </authorList>
    </citation>
    <scope>NUCLEOTIDE SEQUENCE [LARGE SCALE GENOMIC DNA]</scope>
    <source>
        <strain evidence="10 11">KTK01</strain>
    </source>
</reference>
<comment type="caution">
    <text evidence="10">The sequence shown here is derived from an EMBL/GenBank/DDBJ whole genome shotgun (WGS) entry which is preliminary data.</text>
</comment>
<dbReference type="PANTHER" id="PTHR30574:SF1">
    <property type="entry name" value="SULPHUR TRANSPORT DOMAIN-CONTAINING PROTEIN"/>
    <property type="match status" value="1"/>
</dbReference>
<comment type="similarity">
    <text evidence="8">Belongs to the TsuA/YedE (TC 9.B.102) family.</text>
</comment>
<feature type="transmembrane region" description="Helical" evidence="9">
    <location>
        <begin position="118"/>
        <end position="139"/>
    </location>
</feature>
<accession>A0A4Z0FC34</accession>
<evidence type="ECO:0000256" key="2">
    <source>
        <dbReference type="ARBA" id="ARBA00022448"/>
    </source>
</evidence>
<keyword evidence="4" id="KW-0997">Cell inner membrane</keyword>
<evidence type="ECO:0000256" key="3">
    <source>
        <dbReference type="ARBA" id="ARBA00022475"/>
    </source>
</evidence>
<evidence type="ECO:0000313" key="10">
    <source>
        <dbReference type="EMBL" id="TFZ83497.1"/>
    </source>
</evidence>
<dbReference type="PANTHER" id="PTHR30574">
    <property type="entry name" value="INNER MEMBRANE PROTEIN YEDE"/>
    <property type="match status" value="1"/>
</dbReference>
<keyword evidence="3" id="KW-1003">Cell membrane</keyword>
<evidence type="ECO:0000256" key="4">
    <source>
        <dbReference type="ARBA" id="ARBA00022519"/>
    </source>
</evidence>
<evidence type="ECO:0000256" key="1">
    <source>
        <dbReference type="ARBA" id="ARBA00004429"/>
    </source>
</evidence>
<dbReference type="OrthoDB" id="9814020at2"/>
<evidence type="ECO:0000313" key="11">
    <source>
        <dbReference type="Proteomes" id="UP000297890"/>
    </source>
</evidence>
<proteinExistence type="inferred from homology"/>
<dbReference type="AlphaFoldDB" id="A0A4Z0FC34"/>
<keyword evidence="2" id="KW-0813">Transport</keyword>
<feature type="transmembrane region" description="Helical" evidence="9">
    <location>
        <begin position="50"/>
        <end position="67"/>
    </location>
</feature>
<evidence type="ECO:0000256" key="6">
    <source>
        <dbReference type="ARBA" id="ARBA00022989"/>
    </source>
</evidence>
<keyword evidence="5 9" id="KW-0812">Transmembrane</keyword>
<evidence type="ECO:0000256" key="9">
    <source>
        <dbReference type="SAM" id="Phobius"/>
    </source>
</evidence>
<sequence>MTSFTPYTAVAGGLLIGVSALMLLLAIGRIAGITGIVFGLLPSRPGEQGWRWAFLGGLLLGTLLMRPMERLAFEPRQGFPLLALLTAGYLVGYGTRMGNGCTSGHGVCGLGRRSPRSLAATMTFMTVAMLTVFTLRHALNILP</sequence>
<dbReference type="InterPro" id="IPR007272">
    <property type="entry name" value="Sulf_transp_TsuA/YedE"/>
</dbReference>
<dbReference type="GO" id="GO:0005886">
    <property type="term" value="C:plasma membrane"/>
    <property type="evidence" value="ECO:0007669"/>
    <property type="project" value="UniProtKB-SubCell"/>
</dbReference>
<feature type="transmembrane region" description="Helical" evidence="9">
    <location>
        <begin position="79"/>
        <end position="98"/>
    </location>
</feature>
<dbReference type="Proteomes" id="UP000297890">
    <property type="component" value="Unassembled WGS sequence"/>
</dbReference>
<evidence type="ECO:0000256" key="8">
    <source>
        <dbReference type="ARBA" id="ARBA00035655"/>
    </source>
</evidence>
<dbReference type="RefSeq" id="WP_135280914.1">
    <property type="nucleotide sequence ID" value="NZ_SRIO01000003.1"/>
</dbReference>
<keyword evidence="6 9" id="KW-1133">Transmembrane helix</keyword>